<reference evidence="2 3" key="1">
    <citation type="journal article" date="2011" name="J. Bacteriol.">
        <title>Complete genome sequence of Polymorphum gilvum SL003B-26A1T, a crude oil-degrading bacterium from oil-polluted saline soil.</title>
        <authorList>
            <person name="Li S.G."/>
            <person name="Tang Y.Q."/>
            <person name="Nie Y."/>
            <person name="Cai M."/>
            <person name="Wu X.L."/>
        </authorList>
    </citation>
    <scope>NUCLEOTIDE SEQUENCE [LARGE SCALE GENOMIC DNA]</scope>
    <source>
        <strain evidence="3">LMG 25793 / CGMCC 1.9160 / SL003B-26A1</strain>
    </source>
</reference>
<organism evidence="2 3">
    <name type="scientific">Polymorphum gilvum (strain LMG 25793 / CGMCC 1.9160 / SL003B-26A1)</name>
    <dbReference type="NCBI Taxonomy" id="991905"/>
    <lineage>
        <taxon>Bacteria</taxon>
        <taxon>Pseudomonadati</taxon>
        <taxon>Pseudomonadota</taxon>
        <taxon>Alphaproteobacteria</taxon>
        <taxon>Rhodobacterales</taxon>
        <taxon>Paracoccaceae</taxon>
        <taxon>Polymorphum</taxon>
    </lineage>
</organism>
<dbReference type="InterPro" id="IPR036388">
    <property type="entry name" value="WH-like_DNA-bd_sf"/>
</dbReference>
<dbReference type="GO" id="GO:0003677">
    <property type="term" value="F:DNA binding"/>
    <property type="evidence" value="ECO:0007669"/>
    <property type="project" value="UniProtKB-KW"/>
</dbReference>
<dbReference type="InterPro" id="IPR000944">
    <property type="entry name" value="Tscrpt_reg_Rrf2"/>
</dbReference>
<evidence type="ECO:0000256" key="1">
    <source>
        <dbReference type="ARBA" id="ARBA00023125"/>
    </source>
</evidence>
<dbReference type="PANTHER" id="PTHR33221">
    <property type="entry name" value="WINGED HELIX-TURN-HELIX TRANSCRIPTIONAL REGULATOR, RRF2 FAMILY"/>
    <property type="match status" value="1"/>
</dbReference>
<keyword evidence="3" id="KW-1185">Reference proteome</keyword>
<name>F2J4B6_POLGS</name>
<proteinExistence type="predicted"/>
<dbReference type="Gene3D" id="1.10.10.10">
    <property type="entry name" value="Winged helix-like DNA-binding domain superfamily/Winged helix DNA-binding domain"/>
    <property type="match status" value="1"/>
</dbReference>
<dbReference type="InterPro" id="IPR036390">
    <property type="entry name" value="WH_DNA-bd_sf"/>
</dbReference>
<dbReference type="EMBL" id="CP002568">
    <property type="protein sequence ID" value="ADZ71058.1"/>
    <property type="molecule type" value="Genomic_DNA"/>
</dbReference>
<dbReference type="GO" id="GO:0003700">
    <property type="term" value="F:DNA-binding transcription factor activity"/>
    <property type="evidence" value="ECO:0007669"/>
    <property type="project" value="TreeGrafter"/>
</dbReference>
<sequence length="155" mass="16802">MRLTMRTNLAMRTLMFCAVNSARTVRKAEIARACNASENHIAQVIHLLSQKGYLRTTRGRNGGIRLGMAMEEINVGTVFRSFEADVPFAECFQGVDNRCPLTAACRLRIAIVGAVGAFYAALDGLSLADLVAGNRELHRILTPPVLCDGPALEPA</sequence>
<dbReference type="PANTHER" id="PTHR33221:SF4">
    <property type="entry name" value="HTH-TYPE TRANSCRIPTIONAL REPRESSOR NSRR"/>
    <property type="match status" value="1"/>
</dbReference>
<accession>F2J4B6</accession>
<keyword evidence="1" id="KW-0238">DNA-binding</keyword>
<gene>
    <name evidence="2" type="ordered locus">SL003B_2635</name>
</gene>
<dbReference type="KEGG" id="pgv:SL003B_2635"/>
<dbReference type="PROSITE" id="PS51197">
    <property type="entry name" value="HTH_RRF2_2"/>
    <property type="match status" value="1"/>
</dbReference>
<dbReference type="eggNOG" id="COG1959">
    <property type="taxonomic scope" value="Bacteria"/>
</dbReference>
<evidence type="ECO:0000313" key="2">
    <source>
        <dbReference type="EMBL" id="ADZ71058.1"/>
    </source>
</evidence>
<dbReference type="HOGENOM" id="CLU_107144_2_1_5"/>
<dbReference type="OrthoDB" id="9795923at2"/>
<dbReference type="SUPFAM" id="SSF46785">
    <property type="entry name" value="Winged helix' DNA-binding domain"/>
    <property type="match status" value="1"/>
</dbReference>
<dbReference type="PATRIC" id="fig|991905.3.peg.2698"/>
<evidence type="ECO:0000313" key="3">
    <source>
        <dbReference type="Proteomes" id="UP000008130"/>
    </source>
</evidence>
<dbReference type="Pfam" id="PF02082">
    <property type="entry name" value="Rrf2"/>
    <property type="match status" value="1"/>
</dbReference>
<dbReference type="NCBIfam" id="TIGR00738">
    <property type="entry name" value="rrf2_super"/>
    <property type="match status" value="1"/>
</dbReference>
<dbReference type="RefSeq" id="WP_013653372.1">
    <property type="nucleotide sequence ID" value="NC_015259.1"/>
</dbReference>
<dbReference type="InterPro" id="IPR030489">
    <property type="entry name" value="TR_Rrf2-type_CS"/>
</dbReference>
<protein>
    <submittedName>
        <fullName evidence="2">Putative transcriptional regulator</fullName>
    </submittedName>
</protein>
<dbReference type="AlphaFoldDB" id="F2J4B6"/>
<dbReference type="PROSITE" id="PS01332">
    <property type="entry name" value="HTH_RRF2_1"/>
    <property type="match status" value="1"/>
</dbReference>
<dbReference type="GO" id="GO:0005829">
    <property type="term" value="C:cytosol"/>
    <property type="evidence" value="ECO:0007669"/>
    <property type="project" value="TreeGrafter"/>
</dbReference>
<dbReference type="Proteomes" id="UP000008130">
    <property type="component" value="Chromosome"/>
</dbReference>
<dbReference type="STRING" id="991905.SL003B_2635"/>